<dbReference type="RefSeq" id="WP_158463144.1">
    <property type="nucleotide sequence ID" value="NZ_VZAD01000042.1"/>
</dbReference>
<keyword evidence="1" id="KW-0449">Lipoprotein</keyword>
<evidence type="ECO:0000313" key="2">
    <source>
        <dbReference type="Proteomes" id="UP000384372"/>
    </source>
</evidence>
<keyword evidence="2" id="KW-1185">Reference proteome</keyword>
<dbReference type="NCBIfam" id="TIGR03511">
    <property type="entry name" value="GldH_lipo"/>
    <property type="match status" value="1"/>
</dbReference>
<comment type="caution">
    <text evidence="1">The sequence shown here is derived from an EMBL/GenBank/DDBJ whole genome shotgun (WGS) entry which is preliminary data.</text>
</comment>
<accession>A0A6A7WA74</accession>
<gene>
    <name evidence="1" type="primary">gldH</name>
    <name evidence="1" type="ORF">F7D20_05285</name>
</gene>
<organism evidence="1 2">
    <name type="scientific">Segatella copri</name>
    <dbReference type="NCBI Taxonomy" id="165179"/>
    <lineage>
        <taxon>Bacteria</taxon>
        <taxon>Pseudomonadati</taxon>
        <taxon>Bacteroidota</taxon>
        <taxon>Bacteroidia</taxon>
        <taxon>Bacteroidales</taxon>
        <taxon>Prevotellaceae</taxon>
        <taxon>Segatella</taxon>
    </lineage>
</organism>
<dbReference type="Proteomes" id="UP000384372">
    <property type="component" value="Unassembled WGS sequence"/>
</dbReference>
<protein>
    <submittedName>
        <fullName evidence="1">Gliding motility lipoprotein GldH</fullName>
    </submittedName>
</protein>
<sequence length="164" mass="18604">MKRWAYTIWIIMGAVMLFHSCSDTLVYDKYEHTPIAGWEKNDILSFDIPPLKTSGTYEQQLGLRVTGVYPFMGLTLIVNQSIFPKGKVQSMEKIEKSDTIQCDLIDKSGTTKGQGISYYQYNFPINAYRFASGDSIHITVKHNMKREILPGISDIGIKMSHIGE</sequence>
<proteinExistence type="predicted"/>
<name>A0A6A7WA74_9BACT</name>
<dbReference type="InterPro" id="IPR020018">
    <property type="entry name" value="Motility-assoc_lipoprot_GldH"/>
</dbReference>
<dbReference type="AlphaFoldDB" id="A0A6A7WA74"/>
<dbReference type="EMBL" id="VZAD01000042">
    <property type="protein sequence ID" value="MQP11389.1"/>
    <property type="molecule type" value="Genomic_DNA"/>
</dbReference>
<dbReference type="OrthoDB" id="982482at2"/>
<dbReference type="Pfam" id="PF14109">
    <property type="entry name" value="GldH_lipo"/>
    <property type="match status" value="1"/>
</dbReference>
<reference evidence="1 2" key="1">
    <citation type="submission" date="2019-09" db="EMBL/GenBank/DDBJ databases">
        <title>Distinct polysaccharide growth profiles of human intestinal Prevotella copri isolates.</title>
        <authorList>
            <person name="Fehlner-Peach H."/>
            <person name="Magnabosco C."/>
            <person name="Raghavan V."/>
            <person name="Scher J.U."/>
            <person name="Tett A."/>
            <person name="Cox L.M."/>
            <person name="Gottsegen C."/>
            <person name="Watters A."/>
            <person name="Wiltshire- Gordon J.D."/>
            <person name="Segata N."/>
            <person name="Bonneau R."/>
            <person name="Littman D.R."/>
        </authorList>
    </citation>
    <scope>NUCLEOTIDE SEQUENCE [LARGE SCALE GENOMIC DNA]</scope>
    <source>
        <strain evidence="2">iAQ1173</strain>
    </source>
</reference>
<evidence type="ECO:0000313" key="1">
    <source>
        <dbReference type="EMBL" id="MQP11389.1"/>
    </source>
</evidence>